<sequence>MKADDLECRSRRNNLVFYGLTRPENETPQQCEDAVRDLLADPLGLPNPVEFDRVHRTSNKRDAPVVARCVFYKDRVNILKKAREKLKGSDVFVAEDFSARVRDIRKKLNQHRRAAKDSGKRATMVYDHLLIDGKKYVLDGEDSIKEVANAHAIKR</sequence>
<protein>
    <submittedName>
        <fullName evidence="1">Uncharacterized protein</fullName>
    </submittedName>
</protein>
<dbReference type="PANTHER" id="PTHR11505">
    <property type="entry name" value="L1 TRANSPOSABLE ELEMENT-RELATED"/>
    <property type="match status" value="1"/>
</dbReference>
<reference evidence="1 2" key="1">
    <citation type="submission" date="2024-02" db="EMBL/GenBank/DDBJ databases">
        <title>Chromosome-scale genome assembly of the rough periwinkle Littorina saxatilis.</title>
        <authorList>
            <person name="De Jode A."/>
            <person name="Faria R."/>
            <person name="Formenti G."/>
            <person name="Sims Y."/>
            <person name="Smith T.P."/>
            <person name="Tracey A."/>
            <person name="Wood J.M.D."/>
            <person name="Zagrodzka Z.B."/>
            <person name="Johannesson K."/>
            <person name="Butlin R.K."/>
            <person name="Leder E.H."/>
        </authorList>
    </citation>
    <scope>NUCLEOTIDE SEQUENCE [LARGE SCALE GENOMIC DNA]</scope>
    <source>
        <strain evidence="1">Snail1</strain>
        <tissue evidence="1">Muscle</tissue>
    </source>
</reference>
<keyword evidence="2" id="KW-1185">Reference proteome</keyword>
<dbReference type="AlphaFoldDB" id="A0AAN9GFJ1"/>
<dbReference type="EMBL" id="JBAMIC010000007">
    <property type="protein sequence ID" value="KAK7106291.1"/>
    <property type="molecule type" value="Genomic_DNA"/>
</dbReference>
<dbReference type="Gene3D" id="3.30.70.1820">
    <property type="entry name" value="L1 transposable element, RRM domain"/>
    <property type="match status" value="1"/>
</dbReference>
<comment type="caution">
    <text evidence="1">The sequence shown here is derived from an EMBL/GenBank/DDBJ whole genome shotgun (WGS) entry which is preliminary data.</text>
</comment>
<gene>
    <name evidence="1" type="ORF">V1264_017560</name>
</gene>
<dbReference type="Proteomes" id="UP001374579">
    <property type="component" value="Unassembled WGS sequence"/>
</dbReference>
<evidence type="ECO:0000313" key="2">
    <source>
        <dbReference type="Proteomes" id="UP001374579"/>
    </source>
</evidence>
<dbReference type="InterPro" id="IPR004244">
    <property type="entry name" value="Transposase_22"/>
</dbReference>
<name>A0AAN9GFJ1_9CAEN</name>
<accession>A0AAN9GFJ1</accession>
<proteinExistence type="predicted"/>
<evidence type="ECO:0000313" key="1">
    <source>
        <dbReference type="EMBL" id="KAK7106291.1"/>
    </source>
</evidence>
<organism evidence="1 2">
    <name type="scientific">Littorina saxatilis</name>
    <dbReference type="NCBI Taxonomy" id="31220"/>
    <lineage>
        <taxon>Eukaryota</taxon>
        <taxon>Metazoa</taxon>
        <taxon>Spiralia</taxon>
        <taxon>Lophotrochozoa</taxon>
        <taxon>Mollusca</taxon>
        <taxon>Gastropoda</taxon>
        <taxon>Caenogastropoda</taxon>
        <taxon>Littorinimorpha</taxon>
        <taxon>Littorinoidea</taxon>
        <taxon>Littorinidae</taxon>
        <taxon>Littorina</taxon>
    </lineage>
</organism>